<dbReference type="Proteomes" id="UP000553632">
    <property type="component" value="Unassembled WGS sequence"/>
</dbReference>
<dbReference type="Gene3D" id="3.40.630.30">
    <property type="match status" value="1"/>
</dbReference>
<reference evidence="2 3" key="1">
    <citation type="submission" date="2020-04" db="EMBL/GenBank/DDBJ databases">
        <title>Perkinsus olseni comparative genomics.</title>
        <authorList>
            <person name="Bogema D.R."/>
        </authorList>
    </citation>
    <scope>NUCLEOTIDE SEQUENCE [LARGE SCALE GENOMIC DNA]</scope>
    <source>
        <strain evidence="2 3">ATCC PRA-207</strain>
    </source>
</reference>
<dbReference type="PROSITE" id="PS51186">
    <property type="entry name" value="GNAT"/>
    <property type="match status" value="1"/>
</dbReference>
<dbReference type="EMBL" id="JABANO010015668">
    <property type="protein sequence ID" value="KAF4736498.1"/>
    <property type="molecule type" value="Genomic_DNA"/>
</dbReference>
<evidence type="ECO:0000313" key="2">
    <source>
        <dbReference type="EMBL" id="KAF4736498.1"/>
    </source>
</evidence>
<dbReference type="SUPFAM" id="SSF55729">
    <property type="entry name" value="Acyl-CoA N-acyltransferases (Nat)"/>
    <property type="match status" value="1"/>
</dbReference>
<evidence type="ECO:0000259" key="1">
    <source>
        <dbReference type="PROSITE" id="PS51186"/>
    </source>
</evidence>
<accession>A0A7J6SUC5</accession>
<gene>
    <name evidence="2" type="ORF">FOZ63_006189</name>
</gene>
<dbReference type="Pfam" id="PF00583">
    <property type="entry name" value="Acetyltransf_1"/>
    <property type="match status" value="1"/>
</dbReference>
<dbReference type="GO" id="GO:0016747">
    <property type="term" value="F:acyltransferase activity, transferring groups other than amino-acyl groups"/>
    <property type="evidence" value="ECO:0007669"/>
    <property type="project" value="InterPro"/>
</dbReference>
<evidence type="ECO:0000313" key="3">
    <source>
        <dbReference type="Proteomes" id="UP000553632"/>
    </source>
</evidence>
<comment type="caution">
    <text evidence="2">The sequence shown here is derived from an EMBL/GenBank/DDBJ whole genome shotgun (WGS) entry which is preliminary data.</text>
</comment>
<dbReference type="InterPro" id="IPR000182">
    <property type="entry name" value="GNAT_dom"/>
</dbReference>
<sequence>NVVGFVESKEEPLLPHCVWSALPEKERRTTTLIYISYVMVREDWQNRKVGSAMFPKALEDIHSRWPSASGVYLIVDATNNPAVKLYKKFNFTDVGESGDKRCFLYKYPTSS</sequence>
<feature type="domain" description="N-acetyltransferase" evidence="1">
    <location>
        <begin position="1"/>
        <end position="110"/>
    </location>
</feature>
<organism evidence="2 3">
    <name type="scientific">Perkinsus olseni</name>
    <name type="common">Perkinsus atlanticus</name>
    <dbReference type="NCBI Taxonomy" id="32597"/>
    <lineage>
        <taxon>Eukaryota</taxon>
        <taxon>Sar</taxon>
        <taxon>Alveolata</taxon>
        <taxon>Perkinsozoa</taxon>
        <taxon>Perkinsea</taxon>
        <taxon>Perkinsida</taxon>
        <taxon>Perkinsidae</taxon>
        <taxon>Perkinsus</taxon>
    </lineage>
</organism>
<dbReference type="InterPro" id="IPR016181">
    <property type="entry name" value="Acyl_CoA_acyltransferase"/>
</dbReference>
<feature type="non-terminal residue" evidence="2">
    <location>
        <position position="111"/>
    </location>
</feature>
<protein>
    <recommendedName>
        <fullName evidence="1">N-acetyltransferase domain-containing protein</fullName>
    </recommendedName>
</protein>
<name>A0A7J6SUC5_PEROL</name>
<dbReference type="CDD" id="cd04301">
    <property type="entry name" value="NAT_SF"/>
    <property type="match status" value="1"/>
</dbReference>
<keyword evidence="3" id="KW-1185">Reference proteome</keyword>
<proteinExistence type="predicted"/>
<dbReference type="AlphaFoldDB" id="A0A7J6SUC5"/>